<sequence>MNAPLRDDVSPQRARIILFDLGNVVVDWKPVRLYRKIFGSDAAAEAFCNDVCTMAWHVEHDRGRTFAEGARQLKAVYPEYADEIDAWHGRWFEMFDGYEIGVPPLMTRLEEAGHPLYGLSNMSAEVWPEMRERFPMLKLLRDVVISGEEGLIKPDPAIYEISFRRTGASHPGDIFFIDDSLKNIEAAQTFGFRAHHFQGADGLEKALIEEGFL</sequence>
<dbReference type="RefSeq" id="WP_084392337.1">
    <property type="nucleotide sequence ID" value="NZ_BMKF01000002.1"/>
</dbReference>
<evidence type="ECO:0000313" key="1">
    <source>
        <dbReference type="EMBL" id="GGB71422.1"/>
    </source>
</evidence>
<dbReference type="InterPro" id="IPR023198">
    <property type="entry name" value="PGP-like_dom2"/>
</dbReference>
<reference evidence="2" key="1">
    <citation type="journal article" date="2019" name="Int. J. Syst. Evol. Microbiol.">
        <title>The Global Catalogue of Microorganisms (GCM) 10K type strain sequencing project: providing services to taxonomists for standard genome sequencing and annotation.</title>
        <authorList>
            <consortium name="The Broad Institute Genomics Platform"/>
            <consortium name="The Broad Institute Genome Sequencing Center for Infectious Disease"/>
            <person name="Wu L."/>
            <person name="Ma J."/>
        </authorList>
    </citation>
    <scope>NUCLEOTIDE SEQUENCE [LARGE SCALE GENOMIC DNA]</scope>
    <source>
        <strain evidence="2">CGMCC 1.15928</strain>
    </source>
</reference>
<protein>
    <submittedName>
        <fullName evidence="1">Haloacid dehalogenase</fullName>
    </submittedName>
</protein>
<dbReference type="SFLD" id="SFLDG01129">
    <property type="entry name" value="C1.5:_HAD__Beta-PGM__Phosphata"/>
    <property type="match status" value="1"/>
</dbReference>
<proteinExistence type="predicted"/>
<dbReference type="SFLD" id="SFLDS00003">
    <property type="entry name" value="Haloacid_Dehalogenase"/>
    <property type="match status" value="1"/>
</dbReference>
<dbReference type="InterPro" id="IPR006439">
    <property type="entry name" value="HAD-SF_hydro_IA"/>
</dbReference>
<dbReference type="PANTHER" id="PTHR43611:SF3">
    <property type="entry name" value="FLAVIN MONONUCLEOTIDE HYDROLASE 1, CHLOROPLATIC"/>
    <property type="match status" value="1"/>
</dbReference>
<dbReference type="NCBIfam" id="TIGR01509">
    <property type="entry name" value="HAD-SF-IA-v3"/>
    <property type="match status" value="1"/>
</dbReference>
<gene>
    <name evidence="1" type="ORF">GCM10011503_20110</name>
</gene>
<dbReference type="Proteomes" id="UP000628854">
    <property type="component" value="Unassembled WGS sequence"/>
</dbReference>
<dbReference type="PANTHER" id="PTHR43611">
    <property type="entry name" value="ALPHA-D-GLUCOSE 1-PHOSPHATE PHOSPHATASE"/>
    <property type="match status" value="1"/>
</dbReference>
<accession>A0ABQ1JLD8</accession>
<name>A0ABQ1JLD8_9PROT</name>
<keyword evidence="2" id="KW-1185">Reference proteome</keyword>
<evidence type="ECO:0000313" key="2">
    <source>
        <dbReference type="Proteomes" id="UP000628854"/>
    </source>
</evidence>
<dbReference type="InterPro" id="IPR036412">
    <property type="entry name" value="HAD-like_sf"/>
</dbReference>
<organism evidence="1 2">
    <name type="scientific">Henriciella pelagia</name>
    <dbReference type="NCBI Taxonomy" id="1977912"/>
    <lineage>
        <taxon>Bacteria</taxon>
        <taxon>Pseudomonadati</taxon>
        <taxon>Pseudomonadota</taxon>
        <taxon>Alphaproteobacteria</taxon>
        <taxon>Hyphomonadales</taxon>
        <taxon>Hyphomonadaceae</taxon>
        <taxon>Henriciella</taxon>
    </lineage>
</organism>
<dbReference type="Gene3D" id="1.10.150.240">
    <property type="entry name" value="Putative phosphatase, domain 2"/>
    <property type="match status" value="1"/>
</dbReference>
<dbReference type="InterPro" id="IPR023214">
    <property type="entry name" value="HAD_sf"/>
</dbReference>
<dbReference type="Gene3D" id="3.40.50.1000">
    <property type="entry name" value="HAD superfamily/HAD-like"/>
    <property type="match status" value="1"/>
</dbReference>
<dbReference type="EMBL" id="BMKF01000002">
    <property type="protein sequence ID" value="GGB71422.1"/>
    <property type="molecule type" value="Genomic_DNA"/>
</dbReference>
<dbReference type="CDD" id="cd02603">
    <property type="entry name" value="HAD_sEH-N_like"/>
    <property type="match status" value="1"/>
</dbReference>
<comment type="caution">
    <text evidence="1">The sequence shown here is derived from an EMBL/GenBank/DDBJ whole genome shotgun (WGS) entry which is preliminary data.</text>
</comment>
<dbReference type="SUPFAM" id="SSF56784">
    <property type="entry name" value="HAD-like"/>
    <property type="match status" value="1"/>
</dbReference>
<dbReference type="Pfam" id="PF00702">
    <property type="entry name" value="Hydrolase"/>
    <property type="match status" value="1"/>
</dbReference>